<sequence>MRRKLNLKEKIMQNAARLFAKKGFFKTTVDEIAALSGISKGAVYLYFKDKESIYIEVIDSFFTQGLKHLKEVKKLNISSSEKLEKIFTEWNIFLEKSKFCLPIASIENINLSQKIFKKMKERIMSRIMEIFKEIEDIIDEGIKNKEFENVNKKFATFLFMEIVRMPAIVSMVFKKEKLENKEIIETFLNGLRRR</sequence>
<dbReference type="InterPro" id="IPR009057">
    <property type="entry name" value="Homeodomain-like_sf"/>
</dbReference>
<feature type="DNA-binding region" description="H-T-H motif" evidence="2">
    <location>
        <begin position="28"/>
        <end position="47"/>
    </location>
</feature>
<dbReference type="PROSITE" id="PS50977">
    <property type="entry name" value="HTH_TETR_2"/>
    <property type="match status" value="1"/>
</dbReference>
<dbReference type="Pfam" id="PF00440">
    <property type="entry name" value="TetR_N"/>
    <property type="match status" value="1"/>
</dbReference>
<dbReference type="InterPro" id="IPR050624">
    <property type="entry name" value="HTH-type_Tx_Regulator"/>
</dbReference>
<dbReference type="PROSITE" id="PS01081">
    <property type="entry name" value="HTH_TETR_1"/>
    <property type="match status" value="1"/>
</dbReference>
<evidence type="ECO:0000259" key="3">
    <source>
        <dbReference type="PROSITE" id="PS50977"/>
    </source>
</evidence>
<proteinExistence type="predicted"/>
<dbReference type="PANTHER" id="PTHR43479:SF11">
    <property type="entry name" value="ACREF_ENVCD OPERON REPRESSOR-RELATED"/>
    <property type="match status" value="1"/>
</dbReference>
<dbReference type="PRINTS" id="PR00455">
    <property type="entry name" value="HTHTETR"/>
</dbReference>
<dbReference type="PANTHER" id="PTHR43479">
    <property type="entry name" value="ACREF/ENVCD OPERON REPRESSOR-RELATED"/>
    <property type="match status" value="1"/>
</dbReference>
<dbReference type="SUPFAM" id="SSF46689">
    <property type="entry name" value="Homeodomain-like"/>
    <property type="match status" value="1"/>
</dbReference>
<name>A0A7C4YA02_UNCW3</name>
<evidence type="ECO:0000256" key="1">
    <source>
        <dbReference type="ARBA" id="ARBA00023125"/>
    </source>
</evidence>
<reference evidence="4" key="1">
    <citation type="journal article" date="2020" name="mSystems">
        <title>Genome- and Community-Level Interaction Insights into Carbon Utilization and Element Cycling Functions of Hydrothermarchaeota in Hydrothermal Sediment.</title>
        <authorList>
            <person name="Zhou Z."/>
            <person name="Liu Y."/>
            <person name="Xu W."/>
            <person name="Pan J."/>
            <person name="Luo Z.H."/>
            <person name="Li M."/>
        </authorList>
    </citation>
    <scope>NUCLEOTIDE SEQUENCE [LARGE SCALE GENOMIC DNA]</scope>
    <source>
        <strain evidence="4">SpSt-780</strain>
    </source>
</reference>
<organism evidence="4">
    <name type="scientific">candidate division WOR-3 bacterium</name>
    <dbReference type="NCBI Taxonomy" id="2052148"/>
    <lineage>
        <taxon>Bacteria</taxon>
        <taxon>Bacteria division WOR-3</taxon>
    </lineage>
</organism>
<dbReference type="SUPFAM" id="SSF48498">
    <property type="entry name" value="Tetracyclin repressor-like, C-terminal domain"/>
    <property type="match status" value="1"/>
</dbReference>
<comment type="caution">
    <text evidence="4">The sequence shown here is derived from an EMBL/GenBank/DDBJ whole genome shotgun (WGS) entry which is preliminary data.</text>
</comment>
<dbReference type="InterPro" id="IPR001647">
    <property type="entry name" value="HTH_TetR"/>
</dbReference>
<dbReference type="AlphaFoldDB" id="A0A7C4YA02"/>
<dbReference type="EMBL" id="DTHG01000063">
    <property type="protein sequence ID" value="HGW91864.1"/>
    <property type="molecule type" value="Genomic_DNA"/>
</dbReference>
<accession>A0A7C4YA02</accession>
<dbReference type="InterPro" id="IPR023772">
    <property type="entry name" value="DNA-bd_HTH_TetR-type_CS"/>
</dbReference>
<keyword evidence="1 2" id="KW-0238">DNA-binding</keyword>
<dbReference type="InterPro" id="IPR036271">
    <property type="entry name" value="Tet_transcr_reg_TetR-rel_C_sf"/>
</dbReference>
<evidence type="ECO:0000256" key="2">
    <source>
        <dbReference type="PROSITE-ProRule" id="PRU00335"/>
    </source>
</evidence>
<feature type="domain" description="HTH tetR-type" evidence="3">
    <location>
        <begin position="5"/>
        <end position="65"/>
    </location>
</feature>
<dbReference type="Gene3D" id="1.10.357.10">
    <property type="entry name" value="Tetracycline Repressor, domain 2"/>
    <property type="match status" value="1"/>
</dbReference>
<gene>
    <name evidence="4" type="ORF">ENV67_04910</name>
</gene>
<dbReference type="GO" id="GO:0003677">
    <property type="term" value="F:DNA binding"/>
    <property type="evidence" value="ECO:0007669"/>
    <property type="project" value="UniProtKB-UniRule"/>
</dbReference>
<dbReference type="Gene3D" id="1.10.10.60">
    <property type="entry name" value="Homeodomain-like"/>
    <property type="match status" value="1"/>
</dbReference>
<evidence type="ECO:0000313" key="4">
    <source>
        <dbReference type="EMBL" id="HGW91864.1"/>
    </source>
</evidence>
<protein>
    <submittedName>
        <fullName evidence="4">TetR/AcrR family transcriptional regulator</fullName>
    </submittedName>
</protein>